<reference evidence="1 2" key="1">
    <citation type="journal article" date="2021" name="Hortic Res">
        <title>High-quality reference genome and annotation aids understanding of berry development for evergreen blueberry (Vaccinium darrowii).</title>
        <authorList>
            <person name="Yu J."/>
            <person name="Hulse-Kemp A.M."/>
            <person name="Babiker E."/>
            <person name="Staton M."/>
        </authorList>
    </citation>
    <scope>NUCLEOTIDE SEQUENCE [LARGE SCALE GENOMIC DNA]</scope>
    <source>
        <strain evidence="2">cv. NJ 8807/NJ 8810</strain>
        <tissue evidence="1">Young leaf</tissue>
    </source>
</reference>
<dbReference type="Proteomes" id="UP000828048">
    <property type="component" value="Chromosome 6"/>
</dbReference>
<keyword evidence="2" id="KW-1185">Reference proteome</keyword>
<name>A0ACB7XBB7_9ERIC</name>
<sequence>MEGVVGDGDAGGGRGKVPVGGCYRLIDTPISNCINNGINKIFLPTQFNSDSLNCHLVWTYHGTRVNFGHGFEEVLAATQTAVDAGMKWFQGTADAVRQFTLVFEDAKNKEVENILILSSDHFIVWTIWTLCMYIVTLSVGGGLGTGGMDLWRHCFLGLVIRFRRWNSDAGGVRRLRWLPVSRFFPVAMTQALDSNADQLFDRMTRRLPLRFSKSWSEVTKVVKSLKEVQNTIKLQLVKSWKEVKDKYGGVDLESVAQRVSSPFGIIVGIAAVTSNASEKLLVVSQEQKEHLKAFQKEKLTVGEEKEKKRGPPRLQWVNEQNVGFRKVANTWKGKLGKAWKDEPNLTAREYVKVVYATVLKIWNTNQDEDLQVIVIISRPPVKIFMYDDWFMPHVAANLKFPYFWDEQCFQTPAKDEL</sequence>
<gene>
    <name evidence="1" type="ORF">Vadar_018937</name>
</gene>
<evidence type="ECO:0000313" key="2">
    <source>
        <dbReference type="Proteomes" id="UP000828048"/>
    </source>
</evidence>
<comment type="caution">
    <text evidence="1">The sequence shown here is derived from an EMBL/GenBank/DDBJ whole genome shotgun (WGS) entry which is preliminary data.</text>
</comment>
<evidence type="ECO:0000313" key="1">
    <source>
        <dbReference type="EMBL" id="KAH7837863.1"/>
    </source>
</evidence>
<dbReference type="EMBL" id="CM037156">
    <property type="protein sequence ID" value="KAH7837863.1"/>
    <property type="molecule type" value="Genomic_DNA"/>
</dbReference>
<protein>
    <submittedName>
        <fullName evidence="1">Uncharacterized protein</fullName>
    </submittedName>
</protein>
<proteinExistence type="predicted"/>
<accession>A0ACB7XBB7</accession>
<organism evidence="1 2">
    <name type="scientific">Vaccinium darrowii</name>
    <dbReference type="NCBI Taxonomy" id="229202"/>
    <lineage>
        <taxon>Eukaryota</taxon>
        <taxon>Viridiplantae</taxon>
        <taxon>Streptophyta</taxon>
        <taxon>Embryophyta</taxon>
        <taxon>Tracheophyta</taxon>
        <taxon>Spermatophyta</taxon>
        <taxon>Magnoliopsida</taxon>
        <taxon>eudicotyledons</taxon>
        <taxon>Gunneridae</taxon>
        <taxon>Pentapetalae</taxon>
        <taxon>asterids</taxon>
        <taxon>Ericales</taxon>
        <taxon>Ericaceae</taxon>
        <taxon>Vaccinioideae</taxon>
        <taxon>Vaccinieae</taxon>
        <taxon>Vaccinium</taxon>
    </lineage>
</organism>